<protein>
    <submittedName>
        <fullName evidence="1">Uncharacterized protein</fullName>
    </submittedName>
</protein>
<dbReference type="Proteomes" id="UP000179076">
    <property type="component" value="Unassembled WGS sequence"/>
</dbReference>
<proteinExistence type="predicted"/>
<name>A0A1F6UVH6_9PROT</name>
<dbReference type="EMBL" id="MFSP01000200">
    <property type="protein sequence ID" value="OGI61352.1"/>
    <property type="molecule type" value="Genomic_DNA"/>
</dbReference>
<organism evidence="1 2">
    <name type="scientific">Candidatus Muproteobacteria bacterium RBG_16_60_9</name>
    <dbReference type="NCBI Taxonomy" id="1817755"/>
    <lineage>
        <taxon>Bacteria</taxon>
        <taxon>Pseudomonadati</taxon>
        <taxon>Pseudomonadota</taxon>
        <taxon>Candidatus Muproteobacteria</taxon>
    </lineage>
</organism>
<comment type="caution">
    <text evidence="1">The sequence shown here is derived from an EMBL/GenBank/DDBJ whole genome shotgun (WGS) entry which is preliminary data.</text>
</comment>
<evidence type="ECO:0000313" key="1">
    <source>
        <dbReference type="EMBL" id="OGI61352.1"/>
    </source>
</evidence>
<reference evidence="1 2" key="1">
    <citation type="journal article" date="2016" name="Nat. Commun.">
        <title>Thousands of microbial genomes shed light on interconnected biogeochemical processes in an aquifer system.</title>
        <authorList>
            <person name="Anantharaman K."/>
            <person name="Brown C.T."/>
            <person name="Hug L.A."/>
            <person name="Sharon I."/>
            <person name="Castelle C.J."/>
            <person name="Probst A.J."/>
            <person name="Thomas B.C."/>
            <person name="Singh A."/>
            <person name="Wilkins M.J."/>
            <person name="Karaoz U."/>
            <person name="Brodie E.L."/>
            <person name="Williams K.H."/>
            <person name="Hubbard S.S."/>
            <person name="Banfield J.F."/>
        </authorList>
    </citation>
    <scope>NUCLEOTIDE SEQUENCE [LARGE SCALE GENOMIC DNA]</scope>
</reference>
<gene>
    <name evidence="1" type="ORF">A2W18_02310</name>
</gene>
<accession>A0A1F6UVH6</accession>
<dbReference type="AlphaFoldDB" id="A0A1F6UVH6"/>
<evidence type="ECO:0000313" key="2">
    <source>
        <dbReference type="Proteomes" id="UP000179076"/>
    </source>
</evidence>
<sequence length="61" mass="7186">MGDVIKFRRPAQRSRGNDRALCNSGFHKWKALPERRFDVKRGKLVTVEQCERCGKIRNRLT</sequence>